<dbReference type="EMBL" id="SNRW01007467">
    <property type="protein sequence ID" value="KAA6381199.1"/>
    <property type="molecule type" value="Genomic_DNA"/>
</dbReference>
<name>A0A5J4VFM7_9EUKA</name>
<comment type="caution">
    <text evidence="23">The sequence shown here is derived from an EMBL/GenBank/DDBJ whole genome shotgun (WGS) entry which is preliminary data.</text>
</comment>
<evidence type="ECO:0000256" key="14">
    <source>
        <dbReference type="ARBA" id="ARBA00023034"/>
    </source>
</evidence>
<evidence type="ECO:0000256" key="5">
    <source>
        <dbReference type="ARBA" id="ARBA00014116"/>
    </source>
</evidence>
<dbReference type="GO" id="GO:0004180">
    <property type="term" value="F:carboxypeptidase activity"/>
    <property type="evidence" value="ECO:0007669"/>
    <property type="project" value="UniProtKB-KW"/>
</dbReference>
<dbReference type="Proteomes" id="UP000324800">
    <property type="component" value="Unassembled WGS sequence"/>
</dbReference>
<organism evidence="23 24">
    <name type="scientific">Streblomastix strix</name>
    <dbReference type="NCBI Taxonomy" id="222440"/>
    <lineage>
        <taxon>Eukaryota</taxon>
        <taxon>Metamonada</taxon>
        <taxon>Preaxostyla</taxon>
        <taxon>Oxymonadida</taxon>
        <taxon>Streblomastigidae</taxon>
        <taxon>Streblomastix</taxon>
    </lineage>
</organism>
<evidence type="ECO:0000256" key="3">
    <source>
        <dbReference type="ARBA" id="ARBA00004555"/>
    </source>
</evidence>
<keyword evidence="21" id="KW-1133">Transmembrane helix</keyword>
<keyword evidence="13" id="KW-0862">Zinc</keyword>
<evidence type="ECO:0000256" key="13">
    <source>
        <dbReference type="ARBA" id="ARBA00022833"/>
    </source>
</evidence>
<evidence type="ECO:0000256" key="2">
    <source>
        <dbReference type="ARBA" id="ARBA00004371"/>
    </source>
</evidence>
<dbReference type="GO" id="GO:0006508">
    <property type="term" value="P:proteolysis"/>
    <property type="evidence" value="ECO:0007669"/>
    <property type="project" value="UniProtKB-KW"/>
</dbReference>
<protein>
    <recommendedName>
        <fullName evidence="5">Carboxypeptidase Q</fullName>
    </recommendedName>
    <alternativeName>
        <fullName evidence="20">Plasma glutamate carboxypeptidase</fullName>
    </alternativeName>
</protein>
<evidence type="ECO:0000259" key="22">
    <source>
        <dbReference type="Pfam" id="PF04389"/>
    </source>
</evidence>
<dbReference type="GO" id="GO:0005794">
    <property type="term" value="C:Golgi apparatus"/>
    <property type="evidence" value="ECO:0007669"/>
    <property type="project" value="UniProtKB-SubCell"/>
</dbReference>
<feature type="transmembrane region" description="Helical" evidence="21">
    <location>
        <begin position="121"/>
        <end position="141"/>
    </location>
</feature>
<evidence type="ECO:0000256" key="17">
    <source>
        <dbReference type="ARBA" id="ARBA00023180"/>
    </source>
</evidence>
<feature type="transmembrane region" description="Helical" evidence="21">
    <location>
        <begin position="191"/>
        <end position="216"/>
    </location>
</feature>
<dbReference type="Pfam" id="PF04389">
    <property type="entry name" value="Peptidase_M28"/>
    <property type="match status" value="1"/>
</dbReference>
<keyword evidence="8" id="KW-0645">Protease</keyword>
<dbReference type="InterPro" id="IPR039866">
    <property type="entry name" value="CPQ"/>
</dbReference>
<evidence type="ECO:0000256" key="6">
    <source>
        <dbReference type="ARBA" id="ARBA00022525"/>
    </source>
</evidence>
<keyword evidence="11" id="KW-0378">Hydrolase</keyword>
<accession>A0A5J4VFM7</accession>
<evidence type="ECO:0000256" key="7">
    <source>
        <dbReference type="ARBA" id="ARBA00022645"/>
    </source>
</evidence>
<evidence type="ECO:0000256" key="10">
    <source>
        <dbReference type="ARBA" id="ARBA00022729"/>
    </source>
</evidence>
<dbReference type="GO" id="GO:0005764">
    <property type="term" value="C:lysosome"/>
    <property type="evidence" value="ECO:0007669"/>
    <property type="project" value="UniProtKB-SubCell"/>
</dbReference>
<evidence type="ECO:0000256" key="18">
    <source>
        <dbReference type="ARBA" id="ARBA00023228"/>
    </source>
</evidence>
<keyword evidence="21" id="KW-0812">Transmembrane</keyword>
<keyword evidence="7" id="KW-0121">Carboxypeptidase</keyword>
<keyword evidence="12" id="KW-0256">Endoplasmic reticulum</keyword>
<evidence type="ECO:0000256" key="8">
    <source>
        <dbReference type="ARBA" id="ARBA00022670"/>
    </source>
</evidence>
<keyword evidence="15" id="KW-0482">Metalloprotease</keyword>
<evidence type="ECO:0000256" key="21">
    <source>
        <dbReference type="SAM" id="Phobius"/>
    </source>
</evidence>
<comment type="subunit">
    <text evidence="19">Homodimer. The monomeric form is inactive while the homodimer is active.</text>
</comment>
<feature type="transmembrane region" description="Helical" evidence="21">
    <location>
        <begin position="94"/>
        <end position="115"/>
    </location>
</feature>
<evidence type="ECO:0000256" key="11">
    <source>
        <dbReference type="ARBA" id="ARBA00022801"/>
    </source>
</evidence>
<dbReference type="PANTHER" id="PTHR12053:SF3">
    <property type="entry name" value="CARBOXYPEPTIDASE Q"/>
    <property type="match status" value="1"/>
</dbReference>
<keyword evidence="10" id="KW-0732">Signal</keyword>
<dbReference type="GO" id="GO:0070573">
    <property type="term" value="F:metallodipeptidase activity"/>
    <property type="evidence" value="ECO:0007669"/>
    <property type="project" value="InterPro"/>
</dbReference>
<dbReference type="SUPFAM" id="SSF53187">
    <property type="entry name" value="Zn-dependent exopeptidases"/>
    <property type="match status" value="1"/>
</dbReference>
<gene>
    <name evidence="23" type="ORF">EZS28_023275</name>
</gene>
<evidence type="ECO:0000256" key="1">
    <source>
        <dbReference type="ARBA" id="ARBA00004240"/>
    </source>
</evidence>
<evidence type="ECO:0000256" key="4">
    <source>
        <dbReference type="ARBA" id="ARBA00004613"/>
    </source>
</evidence>
<evidence type="ECO:0000256" key="12">
    <source>
        <dbReference type="ARBA" id="ARBA00022824"/>
    </source>
</evidence>
<evidence type="ECO:0000256" key="19">
    <source>
        <dbReference type="ARBA" id="ARBA00025833"/>
    </source>
</evidence>
<keyword evidence="6" id="KW-0964">Secreted</keyword>
<evidence type="ECO:0000313" key="23">
    <source>
        <dbReference type="EMBL" id="KAA6381199.1"/>
    </source>
</evidence>
<dbReference type="AlphaFoldDB" id="A0A5J4VFM7"/>
<dbReference type="OrthoDB" id="10013407at2759"/>
<comment type="subcellular location">
    <subcellularLocation>
        <location evidence="1">Endoplasmic reticulum</location>
    </subcellularLocation>
    <subcellularLocation>
        <location evidence="3">Golgi apparatus</location>
    </subcellularLocation>
    <subcellularLocation>
        <location evidence="2">Lysosome</location>
    </subcellularLocation>
    <subcellularLocation>
        <location evidence="4">Secreted</location>
    </subcellularLocation>
</comment>
<keyword evidence="21" id="KW-0472">Membrane</keyword>
<keyword evidence="9" id="KW-0479">Metal-binding</keyword>
<evidence type="ECO:0000256" key="15">
    <source>
        <dbReference type="ARBA" id="ARBA00023049"/>
    </source>
</evidence>
<feature type="transmembrane region" description="Helical" evidence="21">
    <location>
        <begin position="236"/>
        <end position="255"/>
    </location>
</feature>
<reference evidence="23 24" key="1">
    <citation type="submission" date="2019-03" db="EMBL/GenBank/DDBJ databases">
        <title>Single cell metagenomics reveals metabolic interactions within the superorganism composed of flagellate Streblomastix strix and complex community of Bacteroidetes bacteria on its surface.</title>
        <authorList>
            <person name="Treitli S.C."/>
            <person name="Kolisko M."/>
            <person name="Husnik F."/>
            <person name="Keeling P."/>
            <person name="Hampl V."/>
        </authorList>
    </citation>
    <scope>NUCLEOTIDE SEQUENCE [LARGE SCALE GENOMIC DNA]</scope>
    <source>
        <strain evidence="23">ST1C</strain>
    </source>
</reference>
<evidence type="ECO:0000256" key="9">
    <source>
        <dbReference type="ARBA" id="ARBA00022723"/>
    </source>
</evidence>
<dbReference type="GO" id="GO:0005576">
    <property type="term" value="C:extracellular region"/>
    <property type="evidence" value="ECO:0007669"/>
    <property type="project" value="UniProtKB-SubCell"/>
</dbReference>
<evidence type="ECO:0000256" key="20">
    <source>
        <dbReference type="ARBA" id="ARBA00033328"/>
    </source>
</evidence>
<keyword evidence="17" id="KW-0325">Glycoprotein</keyword>
<feature type="domain" description="Peptidase M28" evidence="22">
    <location>
        <begin position="262"/>
        <end position="431"/>
    </location>
</feature>
<evidence type="ECO:0000256" key="16">
    <source>
        <dbReference type="ARBA" id="ARBA00023145"/>
    </source>
</evidence>
<evidence type="ECO:0000313" key="24">
    <source>
        <dbReference type="Proteomes" id="UP000324800"/>
    </source>
</evidence>
<keyword evidence="16" id="KW-0865">Zymogen</keyword>
<dbReference type="InterPro" id="IPR007484">
    <property type="entry name" value="Peptidase_M28"/>
</dbReference>
<keyword evidence="14" id="KW-0333">Golgi apparatus</keyword>
<keyword evidence="18" id="KW-0458">Lysosome</keyword>
<sequence>MASIDSLSLSTLTSDKITKEQLMNQSKDDLNMDMKQDFTQLSVYACDQIKNICATIGPREPGSQQEFDALKLMGKQLEQMADKVEIEKFTIHKYAFLGFIPFSVVFLLYAIFMYWKHKPVYSLILILIALTPMLFEFLLYYQFTDPLYPSQTSHNVIATIKPTGAVQRRIIIAGHADSQYEWIFTLLMGKYFITFILIPCFISIGLTFVASCIEIMQMYFVHNSANNESLGQVHHIILMILVSTVPQIILMLFFWNPWKSIPGANDNLTGCYTSICTMKQLVSSGIKLKNTELVVLLTGSEEIGIRGAKAYVKQHKKQLLDIPTLAVTVDTIHDCDQMSLLIRDLNGLCKNDLKSAEMIQCAASNKCGVQIPLKTIPMGSTDAAAFTQAGIKSASLTAMDLSCPRWYHTRLDNADNLVPQAVQKSIEICYYTALLFDEFGFSDISKDSK</sequence>
<dbReference type="GO" id="GO:0005783">
    <property type="term" value="C:endoplasmic reticulum"/>
    <property type="evidence" value="ECO:0007669"/>
    <property type="project" value="UniProtKB-SubCell"/>
</dbReference>
<dbReference type="GO" id="GO:0046872">
    <property type="term" value="F:metal ion binding"/>
    <property type="evidence" value="ECO:0007669"/>
    <property type="project" value="UniProtKB-KW"/>
</dbReference>
<proteinExistence type="predicted"/>
<dbReference type="Gene3D" id="3.40.630.10">
    <property type="entry name" value="Zn peptidases"/>
    <property type="match status" value="1"/>
</dbReference>
<dbReference type="PANTHER" id="PTHR12053">
    <property type="entry name" value="PROTEASE FAMILY M28 PLASMA GLUTAMATE CARBOXYPEPTIDASE-RELATED"/>
    <property type="match status" value="1"/>
</dbReference>